<organism evidence="8 9">
    <name type="scientific">Nicotiana tabacum</name>
    <name type="common">Common tobacco</name>
    <dbReference type="NCBI Taxonomy" id="4097"/>
    <lineage>
        <taxon>Eukaryota</taxon>
        <taxon>Viridiplantae</taxon>
        <taxon>Streptophyta</taxon>
        <taxon>Embryophyta</taxon>
        <taxon>Tracheophyta</taxon>
        <taxon>Spermatophyta</taxon>
        <taxon>Magnoliopsida</taxon>
        <taxon>eudicotyledons</taxon>
        <taxon>Gunneridae</taxon>
        <taxon>Pentapetalae</taxon>
        <taxon>asterids</taxon>
        <taxon>lamiids</taxon>
        <taxon>Solanales</taxon>
        <taxon>Solanaceae</taxon>
        <taxon>Nicotianoideae</taxon>
        <taxon>Nicotianeae</taxon>
        <taxon>Nicotiana</taxon>
    </lineage>
</organism>
<dbReference type="InterPro" id="IPR005123">
    <property type="entry name" value="Oxoglu/Fe-dep_dioxygenase_dom"/>
</dbReference>
<dbReference type="Pfam" id="PF14226">
    <property type="entry name" value="DIOX_N"/>
    <property type="match status" value="1"/>
</dbReference>
<dbReference type="PROSITE" id="PS51471">
    <property type="entry name" value="FE2OG_OXY"/>
    <property type="match status" value="1"/>
</dbReference>
<dbReference type="InterPro" id="IPR026992">
    <property type="entry name" value="DIOX_N"/>
</dbReference>
<feature type="domain" description="Fe2OG dioxygenase" evidence="7">
    <location>
        <begin position="203"/>
        <end position="303"/>
    </location>
</feature>
<dbReference type="SUPFAM" id="SSF51197">
    <property type="entry name" value="Clavaminate synthase-like"/>
    <property type="match status" value="1"/>
</dbReference>
<dbReference type="RefSeq" id="XP_016441071.1">
    <property type="nucleotide sequence ID" value="XM_016585585.1"/>
</dbReference>
<comment type="similarity">
    <text evidence="1 6">Belongs to the iron/ascorbate-dependent oxidoreductase family.</text>
</comment>
<dbReference type="GO" id="GO:0002238">
    <property type="term" value="P:response to molecule of fungal origin"/>
    <property type="evidence" value="ECO:0007669"/>
    <property type="project" value="UniProtKB-ARBA"/>
</dbReference>
<dbReference type="PaxDb" id="4097-A0A1S3XMA4"/>
<gene>
    <name evidence="9" type="primary">LOC107766748</name>
</gene>
<dbReference type="Proteomes" id="UP000790787">
    <property type="component" value="Chromosome 3"/>
</dbReference>
<evidence type="ECO:0000313" key="8">
    <source>
        <dbReference type="Proteomes" id="UP000790787"/>
    </source>
</evidence>
<dbReference type="OMA" id="DFACQDW"/>
<dbReference type="PANTHER" id="PTHR47991">
    <property type="entry name" value="OXOGLUTARATE/IRON-DEPENDENT DIOXYGENASE"/>
    <property type="match status" value="1"/>
</dbReference>
<dbReference type="InterPro" id="IPR050295">
    <property type="entry name" value="Plant_2OG-oxidoreductases"/>
</dbReference>
<dbReference type="Pfam" id="PF03171">
    <property type="entry name" value="2OG-FeII_Oxy"/>
    <property type="match status" value="1"/>
</dbReference>
<protein>
    <submittedName>
        <fullName evidence="9">Oxoglutarate-dependent flavonoid 7-O-demethylase 1</fullName>
    </submittedName>
    <submittedName>
        <fullName evidence="9">Protein SRG1</fullName>
    </submittedName>
</protein>
<evidence type="ECO:0000256" key="3">
    <source>
        <dbReference type="ARBA" id="ARBA00022896"/>
    </source>
</evidence>
<accession>A0A1S3XMA4</accession>
<dbReference type="GO" id="GO:0046872">
    <property type="term" value="F:metal ion binding"/>
    <property type="evidence" value="ECO:0007669"/>
    <property type="project" value="UniProtKB-KW"/>
</dbReference>
<proteinExistence type="inferred from homology"/>
<evidence type="ECO:0000259" key="7">
    <source>
        <dbReference type="PROSITE" id="PS51471"/>
    </source>
</evidence>
<keyword evidence="4 6" id="KW-0560">Oxidoreductase</keyword>
<dbReference type="Gene3D" id="2.60.120.330">
    <property type="entry name" value="B-lactam Antibiotic, Isopenicillin N Synthase, Chain"/>
    <property type="match status" value="1"/>
</dbReference>
<dbReference type="AlphaFoldDB" id="A0A1S3XMA4"/>
<evidence type="ECO:0000256" key="2">
    <source>
        <dbReference type="ARBA" id="ARBA00022723"/>
    </source>
</evidence>
<dbReference type="GeneID" id="107766748"/>
<keyword evidence="8" id="KW-1185">Reference proteome</keyword>
<dbReference type="GO" id="GO:0009805">
    <property type="term" value="P:coumarin biosynthetic process"/>
    <property type="evidence" value="ECO:0007669"/>
    <property type="project" value="UniProtKB-ARBA"/>
</dbReference>
<keyword evidence="3" id="KW-0847">Vitamin C</keyword>
<dbReference type="FunFam" id="2.60.120.330:FF:000001">
    <property type="entry name" value="Protein SRG1"/>
    <property type="match status" value="1"/>
</dbReference>
<dbReference type="SMR" id="A0A1S3XMA4"/>
<evidence type="ECO:0000256" key="6">
    <source>
        <dbReference type="RuleBase" id="RU003682"/>
    </source>
</evidence>
<dbReference type="KEGG" id="nta:107766748"/>
<reference evidence="9" key="2">
    <citation type="submission" date="2025-08" db="UniProtKB">
        <authorList>
            <consortium name="RefSeq"/>
        </authorList>
    </citation>
    <scope>IDENTIFICATION</scope>
    <source>
        <tissue evidence="9">Leaf</tissue>
    </source>
</reference>
<reference evidence="8" key="1">
    <citation type="journal article" date="2014" name="Nat. Commun.">
        <title>The tobacco genome sequence and its comparison with those of tomato and potato.</title>
        <authorList>
            <person name="Sierro N."/>
            <person name="Battey J.N."/>
            <person name="Ouadi S."/>
            <person name="Bakaher N."/>
            <person name="Bovet L."/>
            <person name="Willig A."/>
            <person name="Goepfert S."/>
            <person name="Peitsch M.C."/>
            <person name="Ivanov N.V."/>
        </authorList>
    </citation>
    <scope>NUCLEOTIDE SEQUENCE [LARGE SCALE GENOMIC DNA]</scope>
</reference>
<dbReference type="OrthoDB" id="288590at2759"/>
<sequence length="358" mass="40212">MAMEAHTTELGGSMKVPSVQELAKQKLVTIPSRYVRDDQDRSISSLDKEVPVIDMQHLNSTDSMNLELQKLHFAAKDWGFFQLINHGVSSSVVEKMKSEIQEFFNLPLEEKAKFEQLAGDTDGFGQLFVVSDEQKLDWADMFCLKTSPTHLRRPIFSKLSLPFRETIEAYSEEVKELAMKVLDLLGKALGIEAEEVNNLFGKGMQSVRMNYYPPCPQPELVMGLCPHSDACALAILLQVNETDGLQIRKDGIWIPVLPLPNAFIVNVGDSLEIFSNGIYRSIEHRSVVSAVKERISIATFHSPKLDGELGPAKSLITADSPPIFKTINVHEYFRGFFTRKLDGKSYVDTVRITCENDL</sequence>
<evidence type="ECO:0000256" key="4">
    <source>
        <dbReference type="ARBA" id="ARBA00023002"/>
    </source>
</evidence>
<keyword evidence="2 6" id="KW-0479">Metal-binding</keyword>
<dbReference type="InterPro" id="IPR044861">
    <property type="entry name" value="IPNS-like_FE2OG_OXY"/>
</dbReference>
<dbReference type="InterPro" id="IPR027443">
    <property type="entry name" value="IPNS-like_sf"/>
</dbReference>
<dbReference type="STRING" id="4097.A0A1S3XMA4"/>
<name>A0A1S3XMA4_TOBAC</name>
<keyword evidence="5 6" id="KW-0408">Iron</keyword>
<dbReference type="GO" id="GO:0031418">
    <property type="term" value="F:L-ascorbic acid binding"/>
    <property type="evidence" value="ECO:0007669"/>
    <property type="project" value="UniProtKB-KW"/>
</dbReference>
<evidence type="ECO:0000256" key="1">
    <source>
        <dbReference type="ARBA" id="ARBA00008056"/>
    </source>
</evidence>
<dbReference type="GO" id="GO:0016706">
    <property type="term" value="F:2-oxoglutarate-dependent dioxygenase activity"/>
    <property type="evidence" value="ECO:0007669"/>
    <property type="project" value="UniProtKB-ARBA"/>
</dbReference>
<dbReference type="RefSeq" id="XP_016441071.1">
    <property type="nucleotide sequence ID" value="XM_016585585.2"/>
</dbReference>
<evidence type="ECO:0000313" key="9">
    <source>
        <dbReference type="RefSeq" id="XP_016441071.1"/>
    </source>
</evidence>
<evidence type="ECO:0000256" key="5">
    <source>
        <dbReference type="ARBA" id="ARBA00023004"/>
    </source>
</evidence>